<dbReference type="PANTHER" id="PTHR48152:SF3">
    <property type="entry name" value="DUF946 FAMILY PROTEIN (DUF946)"/>
    <property type="match status" value="1"/>
</dbReference>
<proteinExistence type="predicted"/>
<gene>
    <name evidence="1" type="ORF">Tci_046658</name>
</gene>
<dbReference type="AlphaFoldDB" id="A0A6L2MLT5"/>
<dbReference type="PANTHER" id="PTHR48152">
    <property type="entry name" value="F1C9.34 PROTEIN"/>
    <property type="match status" value="1"/>
</dbReference>
<organism evidence="1">
    <name type="scientific">Tanacetum cinerariifolium</name>
    <name type="common">Dalmatian daisy</name>
    <name type="synonym">Chrysanthemum cinerariifolium</name>
    <dbReference type="NCBI Taxonomy" id="118510"/>
    <lineage>
        <taxon>Eukaryota</taxon>
        <taxon>Viridiplantae</taxon>
        <taxon>Streptophyta</taxon>
        <taxon>Embryophyta</taxon>
        <taxon>Tracheophyta</taxon>
        <taxon>Spermatophyta</taxon>
        <taxon>Magnoliopsida</taxon>
        <taxon>eudicotyledons</taxon>
        <taxon>Gunneridae</taxon>
        <taxon>Pentapetalae</taxon>
        <taxon>asterids</taxon>
        <taxon>campanulids</taxon>
        <taxon>Asterales</taxon>
        <taxon>Asteraceae</taxon>
        <taxon>Asteroideae</taxon>
        <taxon>Anthemideae</taxon>
        <taxon>Anthemidinae</taxon>
        <taxon>Tanacetum</taxon>
    </lineage>
</organism>
<accession>A0A6L2MLT5</accession>
<name>A0A6L2MLT5_TANCI</name>
<evidence type="ECO:0000313" key="1">
    <source>
        <dbReference type="EMBL" id="GEU74680.1"/>
    </source>
</evidence>
<comment type="caution">
    <text evidence="1">The sequence shown here is derived from an EMBL/GenBank/DDBJ whole genome shotgun (WGS) entry which is preliminary data.</text>
</comment>
<protein>
    <submittedName>
        <fullName evidence="1">Uncharacterized protein</fullName>
    </submittedName>
</protein>
<dbReference type="EMBL" id="BKCJ010006932">
    <property type="protein sequence ID" value="GEU74680.1"/>
    <property type="molecule type" value="Genomic_DNA"/>
</dbReference>
<dbReference type="InterPro" id="IPR009291">
    <property type="entry name" value="Vps62"/>
</dbReference>
<sequence>MSGGGGGGGRLCGGDGEWHGGGVYIHAKPEVTGTYTDVVIWLYYPFNGPSKLKRGPFTIKLGKAGEHVSNWEHMRPVVYAALHDHARYNAPNSYVYYEADIQILTSELKNAYPIKSSSLNFKVVGPVDEAAKSDRVLDILATPSSYEIVSLDYGDGYVIPPPWLDYTGKLGPTINTLWKEEAKIAINLGLRN</sequence>
<dbReference type="Pfam" id="PF06101">
    <property type="entry name" value="Vps62"/>
    <property type="match status" value="2"/>
</dbReference>
<reference evidence="1" key="1">
    <citation type="journal article" date="2019" name="Sci. Rep.">
        <title>Draft genome of Tanacetum cinerariifolium, the natural source of mosquito coil.</title>
        <authorList>
            <person name="Yamashiro T."/>
            <person name="Shiraishi A."/>
            <person name="Satake H."/>
            <person name="Nakayama K."/>
        </authorList>
    </citation>
    <scope>NUCLEOTIDE SEQUENCE</scope>
</reference>